<dbReference type="GO" id="GO:0003677">
    <property type="term" value="F:DNA binding"/>
    <property type="evidence" value="ECO:0007669"/>
    <property type="project" value="UniProtKB-KW"/>
</dbReference>
<dbReference type="InterPro" id="IPR017930">
    <property type="entry name" value="Myb_dom"/>
</dbReference>
<feature type="domain" description="HTH myb-type" evidence="8">
    <location>
        <begin position="159"/>
        <end position="216"/>
    </location>
</feature>
<keyword evidence="4" id="KW-0539">Nucleus</keyword>
<dbReference type="PROSITE" id="PS51294">
    <property type="entry name" value="HTH_MYB"/>
    <property type="match status" value="1"/>
</dbReference>
<protein>
    <submittedName>
        <fullName evidence="10">Uncharacterized protein</fullName>
    </submittedName>
</protein>
<sequence length="999" mass="113446">MNNLPSNNYLSHQIHDHDERHPPHSSSTFAGSDTAAAAAASASGGDNGRGVTWQEMFQQLKDFHELKHRKIPPRLALWMNAQRRQYKMYGIGMKQPVGIITNRIRQLNSIGFEWDVVSNECVQPPLPPPPPPPSSRGQGESLLNRHCNNGTVHLSTTTHSTRIKTKWTEQEDDRILRLQMQWGDQWKKIATELHSGRTENDIKNRWLTLDRLRRRQLEMDFESTDNEGGRCMEMDVMSDDEVAPEEEDDDGRDNNDNDVEQNNENDLDEMMPSSEFIVVRERTDHVERIVRDALERERRPRRALKSTTVTAPKKSSKRIRKPSRRVQESYLTIESNSTSSCNNSTGEEHGMQLDDLASGHTSRRNGKSPHGGNNPIQGSHNSEAVSKSTKEQFPEILYRMVNTCSETEPHIIEWVSDGTAFQVKDVNLLPAVLHRYFRHKNYVSLNRMLHMYGFQRQTSGKQVVDVFHHPHFTRWSSRDSLLAFVTKSEEASKHGQESKSNKDNGDVSSYCTTGKTASLKSSKVKLGKGCGKGFSTELPKTNLSRHRVQPEIDVADRNAHTVTQNDVILSLKSRKYKQVMFAQFKELGLKDGTEDIALLKRIAGEILDTFKRGMGATGRFYRKVRGARPANGQPPYELQNDAETLFRITSDLRRRMESSNYWLDMAPETQDFEVDRCGTISVTECQPRTIQPKTSTKRSAKEMKSPELFIHPNHNSMDDDTYFKANGNVDDDKDEADVKSEGEVKSKSSDAGDSTLNPCMCKKSKCLKLYCECFNKEQYCSGCFCVDCNNTPQHDAKRAKVIAHIKQRNPDAFTQKIKTSIECKCKRTACLKKYCDCFLHGVYCGDTCKCIICENVEPKQRGRTKSELIFDVPTEKELNRSNPLSSIASKPQSATMRPAQKAGVASTLKSTTVTPPPKCQPRDGDIILSLNNDEYKEIMFSKFRTIGIRMGTDENAMLDVVKNELLSLFKQKLGKDGRLLKADRHRRDLWVADDDEALH</sequence>
<evidence type="ECO:0000313" key="11">
    <source>
        <dbReference type="Proteomes" id="UP001530293"/>
    </source>
</evidence>
<dbReference type="Gene3D" id="6.10.140.530">
    <property type="match status" value="1"/>
</dbReference>
<dbReference type="SMART" id="SM00717">
    <property type="entry name" value="SANT"/>
    <property type="match status" value="1"/>
</dbReference>
<feature type="region of interest" description="Disordered" evidence="6">
    <location>
        <begin position="723"/>
        <end position="752"/>
    </location>
</feature>
<dbReference type="CDD" id="cd00167">
    <property type="entry name" value="SANT"/>
    <property type="match status" value="1"/>
</dbReference>
<dbReference type="SMART" id="SM01114">
    <property type="entry name" value="CXC"/>
    <property type="match status" value="2"/>
</dbReference>
<dbReference type="InterPro" id="IPR005114">
    <property type="entry name" value="Helicase_assoc"/>
</dbReference>
<dbReference type="PANTHER" id="PTHR12446">
    <property type="entry name" value="TESMIN/TSO1-RELATED"/>
    <property type="match status" value="1"/>
</dbReference>
<keyword evidence="11" id="KW-1185">Reference proteome</keyword>
<gene>
    <name evidence="10" type="ORF">ACHAWU_007330</name>
</gene>
<dbReference type="Pfam" id="PF03457">
    <property type="entry name" value="HA"/>
    <property type="match status" value="1"/>
</dbReference>
<evidence type="ECO:0000256" key="4">
    <source>
        <dbReference type="ARBA" id="ARBA00023242"/>
    </source>
</evidence>
<evidence type="ECO:0000259" key="9">
    <source>
        <dbReference type="PROSITE" id="PS51634"/>
    </source>
</evidence>
<feature type="compositionally biased region" description="Low complexity" evidence="6">
    <location>
        <begin position="25"/>
        <end position="44"/>
    </location>
</feature>
<feature type="compositionally biased region" description="Pro residues" evidence="6">
    <location>
        <begin position="124"/>
        <end position="134"/>
    </location>
</feature>
<feature type="non-terminal residue" evidence="10">
    <location>
        <position position="999"/>
    </location>
</feature>
<dbReference type="SMART" id="SM00415">
    <property type="entry name" value="HSF"/>
    <property type="match status" value="1"/>
</dbReference>
<feature type="compositionally biased region" description="Polar residues" evidence="6">
    <location>
        <begin position="880"/>
        <end position="895"/>
    </location>
</feature>
<dbReference type="InterPro" id="IPR036388">
    <property type="entry name" value="WH-like_DNA-bd_sf"/>
</dbReference>
<dbReference type="InterPro" id="IPR001005">
    <property type="entry name" value="SANT/Myb"/>
</dbReference>
<evidence type="ECO:0000256" key="5">
    <source>
        <dbReference type="RuleBase" id="RU004020"/>
    </source>
</evidence>
<comment type="subcellular location">
    <subcellularLocation>
        <location evidence="1">Nucleus</location>
    </subcellularLocation>
</comment>
<dbReference type="EMBL" id="JALLBG020000072">
    <property type="protein sequence ID" value="KAL3767852.1"/>
    <property type="molecule type" value="Genomic_DNA"/>
</dbReference>
<dbReference type="GO" id="GO:0005634">
    <property type="term" value="C:nucleus"/>
    <property type="evidence" value="ECO:0007669"/>
    <property type="project" value="UniProtKB-SubCell"/>
</dbReference>
<dbReference type="Gene3D" id="1.10.10.60">
    <property type="entry name" value="Homeodomain-like"/>
    <property type="match status" value="1"/>
</dbReference>
<dbReference type="Pfam" id="PF03638">
    <property type="entry name" value="TCR"/>
    <property type="match status" value="2"/>
</dbReference>
<proteinExistence type="inferred from homology"/>
<evidence type="ECO:0000256" key="2">
    <source>
        <dbReference type="ARBA" id="ARBA00007267"/>
    </source>
</evidence>
<dbReference type="InterPro" id="IPR009057">
    <property type="entry name" value="Homeodomain-like_sf"/>
</dbReference>
<feature type="domain" description="Myb-like" evidence="7">
    <location>
        <begin position="159"/>
        <end position="210"/>
    </location>
</feature>
<dbReference type="SUPFAM" id="SSF46785">
    <property type="entry name" value="Winged helix' DNA-binding domain"/>
    <property type="match status" value="1"/>
</dbReference>
<accession>A0ABD3MWS9</accession>
<feature type="region of interest" description="Disordered" evidence="6">
    <location>
        <begin position="880"/>
        <end position="918"/>
    </location>
</feature>
<feature type="compositionally biased region" description="Acidic residues" evidence="6">
    <location>
        <begin position="240"/>
        <end position="269"/>
    </location>
</feature>
<evidence type="ECO:0000259" key="7">
    <source>
        <dbReference type="PROSITE" id="PS50090"/>
    </source>
</evidence>
<evidence type="ECO:0000256" key="6">
    <source>
        <dbReference type="SAM" id="MobiDB-lite"/>
    </source>
</evidence>
<dbReference type="Pfam" id="PF00447">
    <property type="entry name" value="HSF_DNA-bind"/>
    <property type="match status" value="1"/>
</dbReference>
<evidence type="ECO:0000256" key="3">
    <source>
        <dbReference type="ARBA" id="ARBA00023125"/>
    </source>
</evidence>
<reference evidence="10 11" key="1">
    <citation type="submission" date="2024-10" db="EMBL/GenBank/DDBJ databases">
        <title>Updated reference genomes for cyclostephanoid diatoms.</title>
        <authorList>
            <person name="Roberts W.R."/>
            <person name="Alverson A.J."/>
        </authorList>
    </citation>
    <scope>NUCLEOTIDE SEQUENCE [LARGE SCALE GENOMIC DNA]</scope>
    <source>
        <strain evidence="10 11">AJA232-27</strain>
    </source>
</reference>
<dbReference type="InterPro" id="IPR028307">
    <property type="entry name" value="Lin-54_fam"/>
</dbReference>
<organism evidence="10 11">
    <name type="scientific">Discostella pseudostelligera</name>
    <dbReference type="NCBI Taxonomy" id="259834"/>
    <lineage>
        <taxon>Eukaryota</taxon>
        <taxon>Sar</taxon>
        <taxon>Stramenopiles</taxon>
        <taxon>Ochrophyta</taxon>
        <taxon>Bacillariophyta</taxon>
        <taxon>Coscinodiscophyceae</taxon>
        <taxon>Thalassiosirophycidae</taxon>
        <taxon>Stephanodiscales</taxon>
        <taxon>Stephanodiscaceae</taxon>
        <taxon>Discostella</taxon>
    </lineage>
</organism>
<feature type="compositionally biased region" description="Low complexity" evidence="6">
    <location>
        <begin position="332"/>
        <end position="345"/>
    </location>
</feature>
<feature type="region of interest" description="Disordered" evidence="6">
    <location>
        <begin position="124"/>
        <end position="146"/>
    </location>
</feature>
<feature type="region of interest" description="Disordered" evidence="6">
    <location>
        <begin position="14"/>
        <end position="50"/>
    </location>
</feature>
<feature type="compositionally biased region" description="Polar residues" evidence="6">
    <location>
        <begin position="374"/>
        <end position="387"/>
    </location>
</feature>
<keyword evidence="3" id="KW-0238">DNA-binding</keyword>
<name>A0ABD3MWS9_9STRA</name>
<feature type="region of interest" description="Disordered" evidence="6">
    <location>
        <begin position="297"/>
        <end position="389"/>
    </location>
</feature>
<evidence type="ECO:0000313" key="10">
    <source>
        <dbReference type="EMBL" id="KAL3767852.1"/>
    </source>
</evidence>
<evidence type="ECO:0000256" key="1">
    <source>
        <dbReference type="ARBA" id="ARBA00004123"/>
    </source>
</evidence>
<evidence type="ECO:0000259" key="8">
    <source>
        <dbReference type="PROSITE" id="PS51294"/>
    </source>
</evidence>
<feature type="region of interest" description="Disordered" evidence="6">
    <location>
        <begin position="240"/>
        <end position="274"/>
    </location>
</feature>
<dbReference type="PROSITE" id="PS51634">
    <property type="entry name" value="CRC"/>
    <property type="match status" value="1"/>
</dbReference>
<dbReference type="Proteomes" id="UP001530293">
    <property type="component" value="Unassembled WGS sequence"/>
</dbReference>
<dbReference type="InterPro" id="IPR005172">
    <property type="entry name" value="CRC"/>
</dbReference>
<dbReference type="InterPro" id="IPR033467">
    <property type="entry name" value="Tesmin/TSO1-like_CXC"/>
</dbReference>
<dbReference type="Gene3D" id="1.10.10.10">
    <property type="entry name" value="Winged helix-like DNA-binding domain superfamily/Winged helix DNA-binding domain"/>
    <property type="match status" value="1"/>
</dbReference>
<dbReference type="InterPro" id="IPR000232">
    <property type="entry name" value="HSF_DNA-bd"/>
</dbReference>
<dbReference type="PANTHER" id="PTHR12446:SF34">
    <property type="entry name" value="PROTEIN LIN-54 HOMOLOG"/>
    <property type="match status" value="1"/>
</dbReference>
<comment type="similarity">
    <text evidence="2">Belongs to the lin-54 family.</text>
</comment>
<dbReference type="Pfam" id="PF00249">
    <property type="entry name" value="Myb_DNA-binding"/>
    <property type="match status" value="1"/>
</dbReference>
<feature type="compositionally biased region" description="Basic residues" evidence="6">
    <location>
        <begin position="314"/>
        <end position="324"/>
    </location>
</feature>
<dbReference type="PROSITE" id="PS50090">
    <property type="entry name" value="MYB_LIKE"/>
    <property type="match status" value="1"/>
</dbReference>
<comment type="similarity">
    <text evidence="5">Belongs to the HSF family.</text>
</comment>
<dbReference type="InterPro" id="IPR036390">
    <property type="entry name" value="WH_DNA-bd_sf"/>
</dbReference>
<feature type="domain" description="CRC" evidence="9">
    <location>
        <begin position="755"/>
        <end position="858"/>
    </location>
</feature>
<feature type="compositionally biased region" description="Basic and acidic residues" evidence="6">
    <location>
        <begin position="736"/>
        <end position="750"/>
    </location>
</feature>
<dbReference type="AlphaFoldDB" id="A0ABD3MWS9"/>
<dbReference type="SUPFAM" id="SSF46689">
    <property type="entry name" value="Homeodomain-like"/>
    <property type="match status" value="1"/>
</dbReference>
<comment type="caution">
    <text evidence="10">The sequence shown here is derived from an EMBL/GenBank/DDBJ whole genome shotgun (WGS) entry which is preliminary data.</text>
</comment>